<comment type="caution">
    <text evidence="1">The sequence shown here is derived from an EMBL/GenBank/DDBJ whole genome shotgun (WGS) entry which is preliminary data.</text>
</comment>
<keyword evidence="2" id="KW-1185">Reference proteome</keyword>
<proteinExistence type="predicted"/>
<reference evidence="1" key="1">
    <citation type="submission" date="2022-03" db="EMBL/GenBank/DDBJ databases">
        <title>Genomic analyses of argali, domestic sheep and their hybrids provide insights into chromosomal evolution, heterosis and genetic basis of agronomic traits.</title>
        <authorList>
            <person name="Li M."/>
        </authorList>
    </citation>
    <scope>NUCLEOTIDE SEQUENCE</scope>
    <source>
        <strain evidence="1">F1 hybrid</strain>
    </source>
</reference>
<accession>A0ACB9U8G4</accession>
<evidence type="ECO:0000313" key="1">
    <source>
        <dbReference type="EMBL" id="KAI4560734.1"/>
    </source>
</evidence>
<gene>
    <name evidence="1" type="ORF">MJG53_017363</name>
</gene>
<dbReference type="EMBL" id="CM043047">
    <property type="protein sequence ID" value="KAI4560734.1"/>
    <property type="molecule type" value="Genomic_DNA"/>
</dbReference>
<sequence>MCLESWKLDYPTFSYKWTLRACLEVLAGERSYSYTLDRRPVLLYRGWSSSSTERAASGGTHMERKPEKAVMATKPKLHYPNGRGRMESVRWVLAAAGVEFDEEFLETKEQLQKLQDGNHLLFQQVPMVEIDGMKLVQTRSILHYIADKHHLFGKDLKERTLIDMYVEGTLDLLELLIMHPFLKPDDQQKEVANMAQKAIIRYFPVFEKVLRGHGQRFLVGNQLSLADIILLQTILALEEKIPNILSAFPHLQEYTVKISNIPTIKKFLEPGSKKKPPPDDIYVRTVYNIFMPKPKPALMAAKPKLWYFHGRGRMESIRWLLAAAGVEVGSRLGNGRTGNPDGRLLFGQVPLVEIDGMELTQTRAILSYLAAKYNLHGKDPKETVRIDMYADGTLDLMLMVALAAFKPPEEKEESLALVVKKAKTRYFPVFEKILKDHGEDFLVGNKFSWADIQLLEAILMVEELDGSVLCDFPLLKEFKTRISNIPTIKKFLQPGSQRKPPPDSHYVEAVRNVLQL</sequence>
<organism evidence="1 2">
    <name type="scientific">Ovis ammon polii x Ovis aries</name>
    <dbReference type="NCBI Taxonomy" id="2918886"/>
    <lineage>
        <taxon>Eukaryota</taxon>
        <taxon>Metazoa</taxon>
        <taxon>Chordata</taxon>
        <taxon>Craniata</taxon>
        <taxon>Vertebrata</taxon>
        <taxon>Euteleostomi</taxon>
        <taxon>Mammalia</taxon>
        <taxon>Eutheria</taxon>
        <taxon>Laurasiatheria</taxon>
        <taxon>Artiodactyla</taxon>
        <taxon>Ruminantia</taxon>
        <taxon>Pecora</taxon>
        <taxon>Bovidae</taxon>
        <taxon>Caprinae</taxon>
        <taxon>Ovis</taxon>
    </lineage>
</organism>
<dbReference type="Proteomes" id="UP001057279">
    <property type="component" value="Linkage Group LG22"/>
</dbReference>
<protein>
    <submittedName>
        <fullName evidence="1">Uncharacterized protein</fullName>
    </submittedName>
</protein>
<name>A0ACB9U8G4_9CETA</name>
<evidence type="ECO:0000313" key="2">
    <source>
        <dbReference type="Proteomes" id="UP001057279"/>
    </source>
</evidence>